<evidence type="ECO:0000256" key="6">
    <source>
        <dbReference type="ARBA" id="ARBA00022989"/>
    </source>
</evidence>
<feature type="domain" description="Disease resistance R13L4/SHOC-2-like LRR" evidence="10">
    <location>
        <begin position="24"/>
        <end position="131"/>
    </location>
</feature>
<keyword evidence="6 8" id="KW-1133">Transmembrane helix</keyword>
<dbReference type="FunFam" id="3.80.10.10:FF:000095">
    <property type="entry name" value="LRR receptor-like serine/threonine-protein kinase GSO1"/>
    <property type="match status" value="1"/>
</dbReference>
<dbReference type="Pfam" id="PF08263">
    <property type="entry name" value="LRRNT_2"/>
    <property type="match status" value="1"/>
</dbReference>
<proteinExistence type="predicted"/>
<keyword evidence="12" id="KW-1185">Reference proteome</keyword>
<dbReference type="SMART" id="SM00369">
    <property type="entry name" value="LRR_TYP"/>
    <property type="match status" value="5"/>
</dbReference>
<evidence type="ECO:0000313" key="12">
    <source>
        <dbReference type="Proteomes" id="UP000824120"/>
    </source>
</evidence>
<dbReference type="InterPro" id="IPR032675">
    <property type="entry name" value="LRR_dom_sf"/>
</dbReference>
<name>A0A9J5WGV0_SOLCO</name>
<evidence type="ECO:0008006" key="13">
    <source>
        <dbReference type="Google" id="ProtNLM"/>
    </source>
</evidence>
<dbReference type="Pfam" id="PF00560">
    <property type="entry name" value="LRR_1"/>
    <property type="match status" value="5"/>
</dbReference>
<keyword evidence="2" id="KW-0433">Leucine-rich repeat</keyword>
<dbReference type="InterPro" id="IPR003591">
    <property type="entry name" value="Leu-rich_rpt_typical-subtyp"/>
</dbReference>
<gene>
    <name evidence="11" type="ORF">H5410_063836</name>
</gene>
<evidence type="ECO:0000313" key="11">
    <source>
        <dbReference type="EMBL" id="KAG5574070.1"/>
    </source>
</evidence>
<dbReference type="EMBL" id="JACXVP010000012">
    <property type="protein sequence ID" value="KAG5574070.1"/>
    <property type="molecule type" value="Genomic_DNA"/>
</dbReference>
<dbReference type="PANTHER" id="PTHR46662">
    <property type="entry name" value="DI-GLUCOSE BINDING PROTEIN WITH LEUCINE-RICH REPEAT DOMAIN-CONTAINING PROTEIN"/>
    <property type="match status" value="1"/>
</dbReference>
<keyword evidence="3 8" id="KW-0812">Transmembrane</keyword>
<dbReference type="InterPro" id="IPR055414">
    <property type="entry name" value="LRR_R13L4/SHOC2-like"/>
</dbReference>
<dbReference type="PANTHER" id="PTHR46662:SF89">
    <property type="entry name" value="MDIS1-INTERACTING RECEPTOR LIKE KINASE 2-LIKE"/>
    <property type="match status" value="1"/>
</dbReference>
<comment type="caution">
    <text evidence="11">The sequence shown here is derived from an EMBL/GenBank/DDBJ whole genome shotgun (WGS) entry which is preliminary data.</text>
</comment>
<evidence type="ECO:0000256" key="8">
    <source>
        <dbReference type="SAM" id="Phobius"/>
    </source>
</evidence>
<dbReference type="InterPro" id="IPR013210">
    <property type="entry name" value="LRR_N_plant-typ"/>
</dbReference>
<accession>A0A9J5WGV0</accession>
<dbReference type="GO" id="GO:0050832">
    <property type="term" value="P:defense response to fungus"/>
    <property type="evidence" value="ECO:0007669"/>
    <property type="project" value="UniProtKB-ARBA"/>
</dbReference>
<evidence type="ECO:0000256" key="4">
    <source>
        <dbReference type="ARBA" id="ARBA00022729"/>
    </source>
</evidence>
<evidence type="ECO:0000256" key="3">
    <source>
        <dbReference type="ARBA" id="ARBA00022692"/>
    </source>
</evidence>
<dbReference type="AlphaFoldDB" id="A0A9J5WGV0"/>
<keyword evidence="7 8" id="KW-0472">Membrane</keyword>
<evidence type="ECO:0000256" key="1">
    <source>
        <dbReference type="ARBA" id="ARBA00004167"/>
    </source>
</evidence>
<evidence type="ECO:0000256" key="7">
    <source>
        <dbReference type="ARBA" id="ARBA00023136"/>
    </source>
</evidence>
<reference evidence="11 12" key="1">
    <citation type="submission" date="2020-09" db="EMBL/GenBank/DDBJ databases">
        <title>De no assembly of potato wild relative species, Solanum commersonii.</title>
        <authorList>
            <person name="Cho K."/>
        </authorList>
    </citation>
    <scope>NUCLEOTIDE SEQUENCE [LARGE SCALE GENOMIC DNA]</scope>
    <source>
        <strain evidence="11">LZ3.2</strain>
        <tissue evidence="11">Leaf</tissue>
    </source>
</reference>
<keyword evidence="5" id="KW-0677">Repeat</keyword>
<dbReference type="Pfam" id="PF23598">
    <property type="entry name" value="LRR_14"/>
    <property type="match status" value="1"/>
</dbReference>
<keyword evidence="4" id="KW-0732">Signal</keyword>
<evidence type="ECO:0000259" key="10">
    <source>
        <dbReference type="Pfam" id="PF23598"/>
    </source>
</evidence>
<feature type="domain" description="Leucine-rich repeat-containing N-terminal plant-type" evidence="9">
    <location>
        <begin position="344"/>
        <end position="390"/>
    </location>
</feature>
<organism evidence="11 12">
    <name type="scientific">Solanum commersonii</name>
    <name type="common">Commerson's wild potato</name>
    <name type="synonym">Commerson's nightshade</name>
    <dbReference type="NCBI Taxonomy" id="4109"/>
    <lineage>
        <taxon>Eukaryota</taxon>
        <taxon>Viridiplantae</taxon>
        <taxon>Streptophyta</taxon>
        <taxon>Embryophyta</taxon>
        <taxon>Tracheophyta</taxon>
        <taxon>Spermatophyta</taxon>
        <taxon>Magnoliopsida</taxon>
        <taxon>eudicotyledons</taxon>
        <taxon>Gunneridae</taxon>
        <taxon>Pentapetalae</taxon>
        <taxon>asterids</taxon>
        <taxon>lamiids</taxon>
        <taxon>Solanales</taxon>
        <taxon>Solanaceae</taxon>
        <taxon>Solanoideae</taxon>
        <taxon>Solaneae</taxon>
        <taxon>Solanum</taxon>
    </lineage>
</organism>
<dbReference type="SUPFAM" id="SSF52058">
    <property type="entry name" value="L domain-like"/>
    <property type="match status" value="2"/>
</dbReference>
<sequence>MESGSKCISYSETKRPLNGSIPASLWNLTRLSILHLNNNHLYGSILEEIGYLRFLTYLRLNDNLLNGSIPASLGNLNNLTILYLHDNHLSGSIPEEIGYLRSLVKLSLKNNSLDGSIPAALGNLTNLSFLYLYDNHLSGPIPEEIGYLRFLTDLRLHDNSLNGSIPAALGNLTNLSLLLLYDNHLSGPIPEEIGYLRFLTDLQLYDNSLNGSIPASLGNLNLSVLYLDGNHLSGPIPEEIEKTDTGSELDEESNSEFLNDFWKAALMGYGSGLCIGLSIIYIMISTRKPICLARIIVELERKIMMGKRKKQRKQRTDLISYEIGLCIGLYVLSFSSSIPHSCRKDQSTALLKFKKTLTLDPSLVTCSSYSYTSSWNKSRDCCSWDGVICDEMTGCVIELNLSCSGLVGKIDSNSSLFQLSHLQRLDLSSNIFSDSHISPEFGRFSSLTLLDLSDSYFSGHIPSEISHLSQLQSLHLSPSFETILRLTAHDLTLLLQNLTQLRELDLTSINISSPFLQIFLLI</sequence>
<feature type="transmembrane region" description="Helical" evidence="8">
    <location>
        <begin position="261"/>
        <end position="284"/>
    </location>
</feature>
<protein>
    <recommendedName>
        <fullName evidence="13">Leucine-rich repeat-containing N-terminal plant-type domain-containing protein</fullName>
    </recommendedName>
</protein>
<dbReference type="InterPro" id="IPR001611">
    <property type="entry name" value="Leu-rich_rpt"/>
</dbReference>
<dbReference type="GO" id="GO:0016020">
    <property type="term" value="C:membrane"/>
    <property type="evidence" value="ECO:0007669"/>
    <property type="project" value="UniProtKB-SubCell"/>
</dbReference>
<dbReference type="Gene3D" id="3.80.10.10">
    <property type="entry name" value="Ribonuclease Inhibitor"/>
    <property type="match status" value="4"/>
</dbReference>
<evidence type="ECO:0000256" key="2">
    <source>
        <dbReference type="ARBA" id="ARBA00022614"/>
    </source>
</evidence>
<dbReference type="Proteomes" id="UP000824120">
    <property type="component" value="Chromosome 12"/>
</dbReference>
<feature type="transmembrane region" description="Helical" evidence="8">
    <location>
        <begin position="318"/>
        <end position="338"/>
    </location>
</feature>
<dbReference type="OrthoDB" id="676979at2759"/>
<evidence type="ECO:0000259" key="9">
    <source>
        <dbReference type="Pfam" id="PF08263"/>
    </source>
</evidence>
<evidence type="ECO:0000256" key="5">
    <source>
        <dbReference type="ARBA" id="ARBA00022737"/>
    </source>
</evidence>
<comment type="subcellular location">
    <subcellularLocation>
        <location evidence="1">Membrane</location>
        <topology evidence="1">Single-pass membrane protein</topology>
    </subcellularLocation>
</comment>